<sequence length="268" mass="30703">MSARAHERWAAFLKQIADRHKLVSDEAEQGARAALAECGYDPTPVASAWGAVTHRLQELERRIIDTWNEKVGDTFQAEGYDQATWDSERRKGEDLAFALENARQALEMRVLANGAREMFGRALATQKERLCPRCGAQLAIPFTHRAINVTCAHCNSVGTFEPGALLRTVVAFAEHPVSWEAAQQEWLAMRIAERRIRDTRSPAPLALLKDYERAQIAYWFRYIGTRVHFAPELRDVAHEVRSRMDGWYRMSAEHEQEWVRAGRPREVF</sequence>
<keyword evidence="2" id="KW-1185">Reference proteome</keyword>
<dbReference type="EMBL" id="CP012333">
    <property type="protein sequence ID" value="AKU98849.1"/>
    <property type="molecule type" value="Genomic_DNA"/>
</dbReference>
<organism evidence="1 2">
    <name type="scientific">Labilithrix luteola</name>
    <dbReference type="NCBI Taxonomy" id="1391654"/>
    <lineage>
        <taxon>Bacteria</taxon>
        <taxon>Pseudomonadati</taxon>
        <taxon>Myxococcota</taxon>
        <taxon>Polyangia</taxon>
        <taxon>Polyangiales</taxon>
        <taxon>Labilitrichaceae</taxon>
        <taxon>Labilithrix</taxon>
    </lineage>
</organism>
<evidence type="ECO:0000313" key="2">
    <source>
        <dbReference type="Proteomes" id="UP000064967"/>
    </source>
</evidence>
<evidence type="ECO:0000313" key="1">
    <source>
        <dbReference type="EMBL" id="AKU98849.1"/>
    </source>
</evidence>
<reference evidence="1 2" key="1">
    <citation type="submission" date="2015-08" db="EMBL/GenBank/DDBJ databases">
        <authorList>
            <person name="Babu N.S."/>
            <person name="Beckwith C.J."/>
            <person name="Beseler K.G."/>
            <person name="Brison A."/>
            <person name="Carone J.V."/>
            <person name="Caskin T.P."/>
            <person name="Diamond M."/>
            <person name="Durham M.E."/>
            <person name="Foxe J.M."/>
            <person name="Go M."/>
            <person name="Henderson B.A."/>
            <person name="Jones I.B."/>
            <person name="McGettigan J.A."/>
            <person name="Micheletti S.J."/>
            <person name="Nasrallah M.E."/>
            <person name="Ortiz D."/>
            <person name="Piller C.R."/>
            <person name="Privatt S.R."/>
            <person name="Schneider S.L."/>
            <person name="Sharp S."/>
            <person name="Smith T.C."/>
            <person name="Stanton J.D."/>
            <person name="Ullery H.E."/>
            <person name="Wilson R.J."/>
            <person name="Serrano M.G."/>
            <person name="Buck G."/>
            <person name="Lee V."/>
            <person name="Wang Y."/>
            <person name="Carvalho R."/>
            <person name="Voegtly L."/>
            <person name="Shi R."/>
            <person name="Duckworth R."/>
            <person name="Johnson A."/>
            <person name="Loviza R."/>
            <person name="Walstead R."/>
            <person name="Shah Z."/>
            <person name="Kiflezghi M."/>
            <person name="Wade K."/>
            <person name="Ball S.L."/>
            <person name="Bradley K.W."/>
            <person name="Asai D.J."/>
            <person name="Bowman C.A."/>
            <person name="Russell D.A."/>
            <person name="Pope W.H."/>
            <person name="Jacobs-Sera D."/>
            <person name="Hendrix R.W."/>
            <person name="Hatfull G.F."/>
        </authorList>
    </citation>
    <scope>NUCLEOTIDE SEQUENCE [LARGE SCALE GENOMIC DNA]</scope>
    <source>
        <strain evidence="1 2">DSM 27648</strain>
    </source>
</reference>
<proteinExistence type="predicted"/>
<dbReference type="OrthoDB" id="5502466at2"/>
<dbReference type="AlphaFoldDB" id="A0A0K1Q0B8"/>
<gene>
    <name evidence="1" type="ORF">AKJ09_05513</name>
</gene>
<dbReference type="KEGG" id="llu:AKJ09_05513"/>
<protein>
    <submittedName>
        <fullName evidence="1">Uncharacterized protein</fullName>
    </submittedName>
</protein>
<dbReference type="RefSeq" id="WP_146649928.1">
    <property type="nucleotide sequence ID" value="NZ_CP012333.1"/>
</dbReference>
<name>A0A0K1Q0B8_9BACT</name>
<dbReference type="Proteomes" id="UP000064967">
    <property type="component" value="Chromosome"/>
</dbReference>
<accession>A0A0K1Q0B8</accession>